<dbReference type="InterPro" id="IPR050553">
    <property type="entry name" value="Thioredoxin_ResA/DsbE_sf"/>
</dbReference>
<evidence type="ECO:0000259" key="5">
    <source>
        <dbReference type="PROSITE" id="PS51352"/>
    </source>
</evidence>
<feature type="domain" description="Thioredoxin" evidence="5">
    <location>
        <begin position="314"/>
        <end position="490"/>
    </location>
</feature>
<evidence type="ECO:0000256" key="2">
    <source>
        <dbReference type="ARBA" id="ARBA00022748"/>
    </source>
</evidence>
<evidence type="ECO:0000256" key="3">
    <source>
        <dbReference type="ARBA" id="ARBA00023157"/>
    </source>
</evidence>
<keyword evidence="7" id="KW-1185">Reference proteome</keyword>
<dbReference type="PANTHER" id="PTHR42852">
    <property type="entry name" value="THIOL:DISULFIDE INTERCHANGE PROTEIN DSBE"/>
    <property type="match status" value="1"/>
</dbReference>
<keyword evidence="2" id="KW-0201">Cytochrome c-type biogenesis</keyword>
<keyword evidence="3" id="KW-1015">Disulfide bond</keyword>
<proteinExistence type="predicted"/>
<dbReference type="RefSeq" id="WP_190308904.1">
    <property type="nucleotide sequence ID" value="NZ_JACNYK010000002.1"/>
</dbReference>
<evidence type="ECO:0000313" key="7">
    <source>
        <dbReference type="Proteomes" id="UP000606494"/>
    </source>
</evidence>
<accession>A0ABR7Y3B4</accession>
<dbReference type="CDD" id="cd02966">
    <property type="entry name" value="TlpA_like_family"/>
    <property type="match status" value="1"/>
</dbReference>
<name>A0ABR7Y3B4_9SPHI</name>
<dbReference type="Gene3D" id="3.40.30.10">
    <property type="entry name" value="Glutaredoxin"/>
    <property type="match status" value="1"/>
</dbReference>
<dbReference type="PROSITE" id="PS51352">
    <property type="entry name" value="THIOREDOXIN_2"/>
    <property type="match status" value="1"/>
</dbReference>
<sequence>MTTDINTDTTTIVAGASKITGRIITPDGHNKDNINVTITVLHPISGENVRHKVVADQSGKFSLDFDVETETSSLGLYTSVSPYKTLIITPTTNDSTHIDITYDSDFNIKNVDVTPAMNKYDMRQSMEVLNKMINYRPNKPPGWVYPRLYDKTTDEFLDKVRSTVSERLALFVDNDKIFSKEFKGIIAKDYRLFLYTGHVFDYEAEMKRNYRNATQDRVGMPEIQSIDRSYFRFLKDFKLNDPQYLHTFTFPEFQNLILQNEVLGLPTIGESDISSWLATVKAILADLVGFDEGPYYDILAANAYAHQLNEEIKPLTDKQKEHIEQYWKNGEIAKILFRKNQQIIELDKVKSPLVVNDISSVPEDKVMETIVSKYKDKVVFIDLWATWCAPCLEAIKQFRGTKGDFRDKDVVFVYLTNGSSPQKLWEEKIKGIGDEHYYLTDAQWGYMMDYFEFQYIPSYLLYNKEGLLVNKFSEFPGNDVVKEMIDVQLK</sequence>
<comment type="subcellular location">
    <subcellularLocation>
        <location evidence="1">Cell envelope</location>
    </subcellularLocation>
</comment>
<dbReference type="InterPro" id="IPR013766">
    <property type="entry name" value="Thioredoxin_domain"/>
</dbReference>
<reference evidence="6 7" key="1">
    <citation type="submission" date="2020-08" db="EMBL/GenBank/DDBJ databases">
        <title>Sphingobacterium sp. DN00404 isolated from aquaculture water.</title>
        <authorList>
            <person name="Zhang M."/>
        </authorList>
    </citation>
    <scope>NUCLEOTIDE SEQUENCE [LARGE SCALE GENOMIC DNA]</scope>
    <source>
        <strain evidence="6 7">KCTC 32294</strain>
    </source>
</reference>
<evidence type="ECO:0000256" key="4">
    <source>
        <dbReference type="ARBA" id="ARBA00023284"/>
    </source>
</evidence>
<dbReference type="SUPFAM" id="SSF52833">
    <property type="entry name" value="Thioredoxin-like"/>
    <property type="match status" value="1"/>
</dbReference>
<organism evidence="6 7">
    <name type="scientific">Sphingobacterium arenae</name>
    <dbReference type="NCBI Taxonomy" id="1280598"/>
    <lineage>
        <taxon>Bacteria</taxon>
        <taxon>Pseudomonadati</taxon>
        <taxon>Bacteroidota</taxon>
        <taxon>Sphingobacteriia</taxon>
        <taxon>Sphingobacteriales</taxon>
        <taxon>Sphingobacteriaceae</taxon>
        <taxon>Sphingobacterium</taxon>
    </lineage>
</organism>
<evidence type="ECO:0000256" key="1">
    <source>
        <dbReference type="ARBA" id="ARBA00004196"/>
    </source>
</evidence>
<dbReference type="InterPro" id="IPR036249">
    <property type="entry name" value="Thioredoxin-like_sf"/>
</dbReference>
<gene>
    <name evidence="6" type="ORF">H8B17_09275</name>
</gene>
<keyword evidence="4" id="KW-0676">Redox-active center</keyword>
<evidence type="ECO:0000313" key="6">
    <source>
        <dbReference type="EMBL" id="MBD1425771.1"/>
    </source>
</evidence>
<dbReference type="PANTHER" id="PTHR42852:SF6">
    <property type="entry name" value="THIOL:DISULFIDE INTERCHANGE PROTEIN DSBE"/>
    <property type="match status" value="1"/>
</dbReference>
<comment type="caution">
    <text evidence="6">The sequence shown here is derived from an EMBL/GenBank/DDBJ whole genome shotgun (WGS) entry which is preliminary data.</text>
</comment>
<protein>
    <submittedName>
        <fullName evidence="6">TlpA family protein disulfide reductase</fullName>
    </submittedName>
</protein>
<dbReference type="EMBL" id="JACNYK010000002">
    <property type="protein sequence ID" value="MBD1425771.1"/>
    <property type="molecule type" value="Genomic_DNA"/>
</dbReference>
<dbReference type="Proteomes" id="UP000606494">
    <property type="component" value="Unassembled WGS sequence"/>
</dbReference>